<comment type="caution">
    <text evidence="1">The sequence shown here is derived from an EMBL/GenBank/DDBJ whole genome shotgun (WGS) entry which is preliminary data.</text>
</comment>
<protein>
    <submittedName>
        <fullName evidence="1">DUF1198 domain-containing protein</fullName>
    </submittedName>
</protein>
<dbReference type="InterPro" id="IPR009587">
    <property type="entry name" value="DUF1198"/>
</dbReference>
<dbReference type="Pfam" id="PF06711">
    <property type="entry name" value="DUF1198"/>
    <property type="match status" value="1"/>
</dbReference>
<sequence>MVWIMLATLAVVFVVGFRVLTSDSRRAIKRLSERLGITPMPVESMIDQFGKTPGNEFIRYLERPDEAHQLNAAQVLLIWQVCIVDASEENLHTWHRMLRKARLAAPITDAQIRLALGFMREIEPDPQELNAFQLRYNQLFLPEEGVFYLH</sequence>
<dbReference type="AlphaFoldDB" id="A0A6G4MSI7"/>
<evidence type="ECO:0000313" key="1">
    <source>
        <dbReference type="EMBL" id="NGF44101.1"/>
    </source>
</evidence>
<organism evidence="1">
    <name type="scientific">Enterobacter hormaechei</name>
    <dbReference type="NCBI Taxonomy" id="158836"/>
    <lineage>
        <taxon>Bacteria</taxon>
        <taxon>Pseudomonadati</taxon>
        <taxon>Pseudomonadota</taxon>
        <taxon>Gammaproteobacteria</taxon>
        <taxon>Enterobacterales</taxon>
        <taxon>Enterobacteriaceae</taxon>
        <taxon>Enterobacter</taxon>
        <taxon>Enterobacter cloacae complex</taxon>
    </lineage>
</organism>
<reference evidence="1" key="1">
    <citation type="submission" date="2020-02" db="EMBL/GenBank/DDBJ databases">
        <title>WGS of Carbapenem-Resistant Enterobacteriaceae.</title>
        <authorList>
            <person name="Tokajian S."/>
            <person name="El Chaar M."/>
            <person name="El Khoury M."/>
        </authorList>
    </citation>
    <scope>NUCLEOTIDE SEQUENCE</scope>
    <source>
        <strain evidence="1">EHM_71</strain>
    </source>
</reference>
<accession>A0A6G4MSI7</accession>
<proteinExistence type="predicted"/>
<gene>
    <name evidence="1" type="ORF">G5635_17015</name>
</gene>
<name>A0A6G4MSI7_9ENTR</name>
<dbReference type="RefSeq" id="WP_163359000.1">
    <property type="nucleotide sequence ID" value="NZ_JAAJRM010000005.1"/>
</dbReference>
<dbReference type="EMBL" id="JAAJRM010000005">
    <property type="protein sequence ID" value="NGF44101.1"/>
    <property type="molecule type" value="Genomic_DNA"/>
</dbReference>